<evidence type="ECO:0000313" key="3">
    <source>
        <dbReference type="Proteomes" id="UP000272942"/>
    </source>
</evidence>
<dbReference type="EMBL" id="UZAN01042673">
    <property type="protein sequence ID" value="VDP76523.1"/>
    <property type="molecule type" value="Genomic_DNA"/>
</dbReference>
<accession>A0A183AFP5</accession>
<sequence length="191" mass="21402">MVQTTSEYLEPQSIDSTIESTGGGNVTTLTTGTRSTLPDKTLSQKSATLHEERTLNPIELHFRNLTTRKMFRLQRYLLGAVSAVKSATKAKIFNQDEESSDEDEEVIGNQGIRIRSSRQARGRREFLQVKLVQEMKNEHTGAIWAMRFSPCGRLLRWQGGLTGLERLSSRRAICSQFAKKSLVDEGIDAGL</sequence>
<reference evidence="4" key="1">
    <citation type="submission" date="2016-06" db="UniProtKB">
        <authorList>
            <consortium name="WormBaseParasite"/>
        </authorList>
    </citation>
    <scope>IDENTIFICATION</scope>
</reference>
<gene>
    <name evidence="2" type="ORF">ECPE_LOCUS5781</name>
</gene>
<reference evidence="2 3" key="2">
    <citation type="submission" date="2018-11" db="EMBL/GenBank/DDBJ databases">
        <authorList>
            <consortium name="Pathogen Informatics"/>
        </authorList>
    </citation>
    <scope>NUCLEOTIDE SEQUENCE [LARGE SCALE GENOMIC DNA]</scope>
    <source>
        <strain evidence="2 3">Egypt</strain>
    </source>
</reference>
<proteinExistence type="predicted"/>
<dbReference type="Proteomes" id="UP000272942">
    <property type="component" value="Unassembled WGS sequence"/>
</dbReference>
<feature type="compositionally biased region" description="Low complexity" evidence="1">
    <location>
        <begin position="26"/>
        <end position="36"/>
    </location>
</feature>
<dbReference type="OrthoDB" id="20550at2759"/>
<dbReference type="WBParaSite" id="ECPE_0000579301-mRNA-1">
    <property type="protein sequence ID" value="ECPE_0000579301-mRNA-1"/>
    <property type="gene ID" value="ECPE_0000579301"/>
</dbReference>
<protein>
    <submittedName>
        <fullName evidence="4">WD_REPEATS_REGION domain-containing protein</fullName>
    </submittedName>
</protein>
<dbReference type="AlphaFoldDB" id="A0A183AFP5"/>
<evidence type="ECO:0000313" key="2">
    <source>
        <dbReference type="EMBL" id="VDP76523.1"/>
    </source>
</evidence>
<evidence type="ECO:0000313" key="4">
    <source>
        <dbReference type="WBParaSite" id="ECPE_0000579301-mRNA-1"/>
    </source>
</evidence>
<evidence type="ECO:0000256" key="1">
    <source>
        <dbReference type="SAM" id="MobiDB-lite"/>
    </source>
</evidence>
<feature type="region of interest" description="Disordered" evidence="1">
    <location>
        <begin position="15"/>
        <end position="40"/>
    </location>
</feature>
<organism evidence="4">
    <name type="scientific">Echinostoma caproni</name>
    <dbReference type="NCBI Taxonomy" id="27848"/>
    <lineage>
        <taxon>Eukaryota</taxon>
        <taxon>Metazoa</taxon>
        <taxon>Spiralia</taxon>
        <taxon>Lophotrochozoa</taxon>
        <taxon>Platyhelminthes</taxon>
        <taxon>Trematoda</taxon>
        <taxon>Digenea</taxon>
        <taxon>Plagiorchiida</taxon>
        <taxon>Echinostomata</taxon>
        <taxon>Echinostomatoidea</taxon>
        <taxon>Echinostomatidae</taxon>
        <taxon>Echinostoma</taxon>
    </lineage>
</organism>
<keyword evidence="3" id="KW-1185">Reference proteome</keyword>
<name>A0A183AFP5_9TREM</name>